<keyword evidence="3" id="KW-0378">Hydrolase</keyword>
<dbReference type="PANTHER" id="PTHR10465:SF0">
    <property type="entry name" value="SARCALUMENIN"/>
    <property type="match status" value="1"/>
</dbReference>
<evidence type="ECO:0000256" key="4">
    <source>
        <dbReference type="ARBA" id="ARBA00023134"/>
    </source>
</evidence>
<evidence type="ECO:0000313" key="7">
    <source>
        <dbReference type="EMBL" id="KLO16294.1"/>
    </source>
</evidence>
<protein>
    <recommendedName>
        <fullName evidence="6">Dynamin N-terminal domain-containing protein</fullName>
    </recommendedName>
</protein>
<sequence length="1120" mass="127674">MDPVSLSTIGLKVVAKFTLDLYEKAEQVEKVRKRESEFARLYKKRIKDLADEAENFSILMNFTVQEGNKRAVKTLLTNDDGNNALKKLVTMLDTTRGFLAAQDEAASTMLASLSKKKRRRIAEAFGVRDEEVAFDVVMKEASSSLDAHRTDLRRQYDLFHKLYFIILNSPEAHGPSRMHSPATLRQQADREERIRARQAEIQREFYDRPFQYTLSTDAALDIAKDVDISRGKSNGSESYISTVKELGRNWADDNTPTLSELSIKKLADIQATLLEKLLTNIEFELAGYSLKASAGESCDGVTDDLRCAHLALMRSTMLREVERNKTKRFSIAFCGMVKAGKSTFLNALMGESLLPSDDLPATAWPCRVLHSPDQQEPSLILDPKYFQGCINSLRAKGYGNMMRDYNPPKIFDDYSAILFDDLDETVTTRGTLPSPTIEDEIGNPTLKDKISRCWIDLHPKTKQNLLRFEEPNFVLPEEAIGKEAVIDLLGLVNDIIRLCIRFDIKKPDSKSCKWPLLKVNFECLREHVLDGEFEFIDLPGVGVSGREFYEFQDLVREASKIVNAVVPIISFKEIPKEDWRQQLPGILKIGTQRPPDLVLCTHFDHARDCAYELIGDVAKTFWPKAPERNRGHILPVATRIGISSCLLLQMSQKQKPRFQDIWQEDSIFYDCAVKILGDWQSEVTYDRMHVDTWRQKLKEQLDKSGLQESITRLVNDIVITSHQRTLVDENLAMCKQLRKGVGNQHRLILEMQRSQEDYEKAYSDFLEVREKYETVLAEWEADRTKGNLKAHDNLSKHFQSAQKKIIEMVDELVERKIKEFCTCNELTRTPADKRHGLRMTFSQISKAEVFLEAIQSGAVDIFTAEKKRLVEYVRDLAGRTRSSYFKSLRDKIKTRVGDDTSQFSLKEDIMAELSEKGATIGNLIFVNIRQSVMHTIAVRHSGASAYRAIQDAIARPFLNQRPIDVFLNLNAAAPREDEWKRGVENLGFMLRAPITVVASLSWLLGSGVWPFMRQSERIVIDKRELLDHLRKQLLAKIFEDLRKEGESTLAAMMDGSWVAAKSVVEDELKSEEQRYNSEAALKRKPLSEEKLAPSLSTLLNFVAAESAMSKLRTDMQGSYV</sequence>
<dbReference type="GO" id="GO:0005525">
    <property type="term" value="F:GTP binding"/>
    <property type="evidence" value="ECO:0007669"/>
    <property type="project" value="UniProtKB-KW"/>
</dbReference>
<name>A0A0H2RWS2_9AGAM</name>
<dbReference type="InterPro" id="IPR045063">
    <property type="entry name" value="Dynamin_N"/>
</dbReference>
<dbReference type="Pfam" id="PF00350">
    <property type="entry name" value="Dynamin_N"/>
    <property type="match status" value="1"/>
</dbReference>
<dbReference type="GO" id="GO:0003924">
    <property type="term" value="F:GTPase activity"/>
    <property type="evidence" value="ECO:0007669"/>
    <property type="project" value="InterPro"/>
</dbReference>
<evidence type="ECO:0000313" key="8">
    <source>
        <dbReference type="Proteomes" id="UP000053477"/>
    </source>
</evidence>
<dbReference type="GO" id="GO:0007005">
    <property type="term" value="P:mitochondrion organization"/>
    <property type="evidence" value="ECO:0007669"/>
    <property type="project" value="UniProtKB-ARBA"/>
</dbReference>
<keyword evidence="5" id="KW-0472">Membrane</keyword>
<reference evidence="7 8" key="1">
    <citation type="submission" date="2015-04" db="EMBL/GenBank/DDBJ databases">
        <title>Complete genome sequence of Schizopora paradoxa KUC8140, a cosmopolitan wood degrader in East Asia.</title>
        <authorList>
            <consortium name="DOE Joint Genome Institute"/>
            <person name="Min B."/>
            <person name="Park H."/>
            <person name="Jang Y."/>
            <person name="Kim J.-J."/>
            <person name="Kim K.H."/>
            <person name="Pangilinan J."/>
            <person name="Lipzen A."/>
            <person name="Riley R."/>
            <person name="Grigoriev I.V."/>
            <person name="Spatafora J.W."/>
            <person name="Choi I.-G."/>
        </authorList>
    </citation>
    <scope>NUCLEOTIDE SEQUENCE [LARGE SCALE GENOMIC DNA]</scope>
    <source>
        <strain evidence="7 8">KUC8140</strain>
    </source>
</reference>
<feature type="domain" description="Dynamin N-terminal" evidence="6">
    <location>
        <begin position="331"/>
        <end position="375"/>
    </location>
</feature>
<dbReference type="InParanoid" id="A0A0H2RWS2"/>
<gene>
    <name evidence="7" type="ORF">SCHPADRAFT_221937</name>
</gene>
<dbReference type="EMBL" id="KQ085918">
    <property type="protein sequence ID" value="KLO16294.1"/>
    <property type="molecule type" value="Genomic_DNA"/>
</dbReference>
<keyword evidence="4" id="KW-0342">GTP-binding</keyword>
<dbReference type="OrthoDB" id="3248936at2759"/>
<evidence type="ECO:0000256" key="1">
    <source>
        <dbReference type="ARBA" id="ARBA00004370"/>
    </source>
</evidence>
<keyword evidence="2" id="KW-0547">Nucleotide-binding</keyword>
<dbReference type="Proteomes" id="UP000053477">
    <property type="component" value="Unassembled WGS sequence"/>
</dbReference>
<evidence type="ECO:0000256" key="2">
    <source>
        <dbReference type="ARBA" id="ARBA00022741"/>
    </source>
</evidence>
<dbReference type="PANTHER" id="PTHR10465">
    <property type="entry name" value="TRANSMEMBRANE GTPASE FZO1"/>
    <property type="match status" value="1"/>
</dbReference>
<evidence type="ECO:0000259" key="6">
    <source>
        <dbReference type="Pfam" id="PF00350"/>
    </source>
</evidence>
<dbReference type="InterPro" id="IPR027417">
    <property type="entry name" value="P-loop_NTPase"/>
</dbReference>
<organism evidence="7 8">
    <name type="scientific">Schizopora paradoxa</name>
    <dbReference type="NCBI Taxonomy" id="27342"/>
    <lineage>
        <taxon>Eukaryota</taxon>
        <taxon>Fungi</taxon>
        <taxon>Dikarya</taxon>
        <taxon>Basidiomycota</taxon>
        <taxon>Agaricomycotina</taxon>
        <taxon>Agaricomycetes</taxon>
        <taxon>Hymenochaetales</taxon>
        <taxon>Schizoporaceae</taxon>
        <taxon>Schizopora</taxon>
    </lineage>
</organism>
<keyword evidence="8" id="KW-1185">Reference proteome</keyword>
<dbReference type="GO" id="GO:0016020">
    <property type="term" value="C:membrane"/>
    <property type="evidence" value="ECO:0007669"/>
    <property type="project" value="UniProtKB-SubCell"/>
</dbReference>
<dbReference type="AlphaFoldDB" id="A0A0H2RWS2"/>
<dbReference type="Gene3D" id="3.40.50.300">
    <property type="entry name" value="P-loop containing nucleotide triphosphate hydrolases"/>
    <property type="match status" value="1"/>
</dbReference>
<comment type="subcellular location">
    <subcellularLocation>
        <location evidence="1">Membrane</location>
    </subcellularLocation>
</comment>
<dbReference type="SUPFAM" id="SSF52540">
    <property type="entry name" value="P-loop containing nucleoside triphosphate hydrolases"/>
    <property type="match status" value="1"/>
</dbReference>
<accession>A0A0H2RWS2</accession>
<evidence type="ECO:0000256" key="3">
    <source>
        <dbReference type="ARBA" id="ARBA00022801"/>
    </source>
</evidence>
<proteinExistence type="predicted"/>
<evidence type="ECO:0000256" key="5">
    <source>
        <dbReference type="ARBA" id="ARBA00023136"/>
    </source>
</evidence>
<dbReference type="InterPro" id="IPR027094">
    <property type="entry name" value="Mitofusin_fam"/>
</dbReference>